<feature type="transmembrane region" description="Helical" evidence="5">
    <location>
        <begin position="444"/>
        <end position="461"/>
    </location>
</feature>
<evidence type="ECO:0000256" key="1">
    <source>
        <dbReference type="ARBA" id="ARBA00004370"/>
    </source>
</evidence>
<feature type="transmembrane region" description="Helical" evidence="5">
    <location>
        <begin position="288"/>
        <end position="312"/>
    </location>
</feature>
<comment type="subcellular location">
    <subcellularLocation>
        <location evidence="1">Membrane</location>
    </subcellularLocation>
</comment>
<proteinExistence type="predicted"/>
<accession>A0A2T9YC38</accession>
<evidence type="ECO:0000256" key="2">
    <source>
        <dbReference type="ARBA" id="ARBA00022692"/>
    </source>
</evidence>
<gene>
    <name evidence="7" type="ORF">BB559_004885</name>
</gene>
<keyword evidence="2 5" id="KW-0812">Transmembrane</keyword>
<dbReference type="PANTHER" id="PTHR11863">
    <property type="entry name" value="STEROL DESATURASE"/>
    <property type="match status" value="1"/>
</dbReference>
<evidence type="ECO:0000256" key="4">
    <source>
        <dbReference type="ARBA" id="ARBA00023136"/>
    </source>
</evidence>
<reference evidence="7 8" key="1">
    <citation type="journal article" date="2018" name="MBio">
        <title>Comparative Genomics Reveals the Core Gene Toolbox for the Fungus-Insect Symbiosis.</title>
        <authorList>
            <person name="Wang Y."/>
            <person name="Stata M."/>
            <person name="Wang W."/>
            <person name="Stajich J.E."/>
            <person name="White M.M."/>
            <person name="Moncalvo J.M."/>
        </authorList>
    </citation>
    <scope>NUCLEOTIDE SEQUENCE [LARGE SCALE GENOMIC DNA]</scope>
    <source>
        <strain evidence="7 8">AUS-77-4</strain>
    </source>
</reference>
<feature type="transmembrane region" description="Helical" evidence="5">
    <location>
        <begin position="333"/>
        <end position="350"/>
    </location>
</feature>
<protein>
    <recommendedName>
        <fullName evidence="6">Fatty acid hydroxylase domain-containing protein</fullName>
    </recommendedName>
</protein>
<dbReference type="GO" id="GO:0016020">
    <property type="term" value="C:membrane"/>
    <property type="evidence" value="ECO:0007669"/>
    <property type="project" value="UniProtKB-SubCell"/>
</dbReference>
<dbReference type="EMBL" id="MBFT01000516">
    <property type="protein sequence ID" value="PVU89890.1"/>
    <property type="molecule type" value="Genomic_DNA"/>
</dbReference>
<keyword evidence="8" id="KW-1185">Reference proteome</keyword>
<dbReference type="AlphaFoldDB" id="A0A2T9YC38"/>
<evidence type="ECO:0000313" key="8">
    <source>
        <dbReference type="Proteomes" id="UP000245699"/>
    </source>
</evidence>
<dbReference type="Proteomes" id="UP000245699">
    <property type="component" value="Unassembled WGS sequence"/>
</dbReference>
<dbReference type="OrthoDB" id="6354873at2759"/>
<sequence>MMLTTGLISKGSRTCSKIYSISTPKSPLNFLNDYIKGARNFSESESKSKKIPVSLSKKATKVAMTPKADSDLTKIKTLKPNYNLNIQLPQWAVASFYAMDRPLLEMDNFREKPEKTFKNNERIDNHLSFWSLNSDSLPKEAVIPEIIRLGPFAEAVLGSYTPKKEKDSTNNLRGMSKEDVKELVSDYLDAVEYSMNSNTFNSIRGSRHLVRMLNPTSRYEKYLREQQLGERVSGNDVSYELTSISFRMDTVMQYADKYVFDNLYYNLAYMTSTKPLDSSNPIRIVSSLFIFIMTYIVFFYLGTSGSIYLFAYDKDNLKHPKFLKNQVQLEIKTSLKAFPLITVMTIPWIYMEINNKTLLYDDPLKYGIPYLFLSAVMFILFTDFCIYWVHRLLHHRLVYTRFHKLHHKWIICTPFASHAFDPIDGYLQSVPYHIATMVFPIYKWLYLGLFAFVNVWSVMIHDGNYVSDNPVVNGAAHHTIHHILFNYNYGQFTTIFDRLFNSYRRPKDDIYNSSIRKSKEQIQKQVNDVDNMLKEIDGEKSKSE</sequence>
<name>A0A2T9YC38_9FUNG</name>
<dbReference type="STRING" id="61424.A0A2T9YC38"/>
<feature type="domain" description="Fatty acid hydroxylase" evidence="6">
    <location>
        <begin position="376"/>
        <end position="501"/>
    </location>
</feature>
<evidence type="ECO:0000256" key="5">
    <source>
        <dbReference type="SAM" id="Phobius"/>
    </source>
</evidence>
<dbReference type="GO" id="GO:0005506">
    <property type="term" value="F:iron ion binding"/>
    <property type="evidence" value="ECO:0007669"/>
    <property type="project" value="InterPro"/>
</dbReference>
<evidence type="ECO:0000259" key="6">
    <source>
        <dbReference type="Pfam" id="PF04116"/>
    </source>
</evidence>
<dbReference type="InterPro" id="IPR050307">
    <property type="entry name" value="Sterol_Desaturase_Related"/>
</dbReference>
<dbReference type="Pfam" id="PF04116">
    <property type="entry name" value="FA_hydroxylase"/>
    <property type="match status" value="1"/>
</dbReference>
<organism evidence="7 8">
    <name type="scientific">Furculomyces boomerangus</name>
    <dbReference type="NCBI Taxonomy" id="61424"/>
    <lineage>
        <taxon>Eukaryota</taxon>
        <taxon>Fungi</taxon>
        <taxon>Fungi incertae sedis</taxon>
        <taxon>Zoopagomycota</taxon>
        <taxon>Kickxellomycotina</taxon>
        <taxon>Harpellomycetes</taxon>
        <taxon>Harpellales</taxon>
        <taxon>Harpellaceae</taxon>
        <taxon>Furculomyces</taxon>
    </lineage>
</organism>
<dbReference type="InterPro" id="IPR006694">
    <property type="entry name" value="Fatty_acid_hydroxylase"/>
</dbReference>
<keyword evidence="3 5" id="KW-1133">Transmembrane helix</keyword>
<comment type="caution">
    <text evidence="7">The sequence shown here is derived from an EMBL/GenBank/DDBJ whole genome shotgun (WGS) entry which is preliminary data.</text>
</comment>
<dbReference type="GO" id="GO:0016491">
    <property type="term" value="F:oxidoreductase activity"/>
    <property type="evidence" value="ECO:0007669"/>
    <property type="project" value="InterPro"/>
</dbReference>
<keyword evidence="4 5" id="KW-0472">Membrane</keyword>
<dbReference type="GO" id="GO:0008610">
    <property type="term" value="P:lipid biosynthetic process"/>
    <property type="evidence" value="ECO:0007669"/>
    <property type="project" value="InterPro"/>
</dbReference>
<feature type="transmembrane region" description="Helical" evidence="5">
    <location>
        <begin position="370"/>
        <end position="389"/>
    </location>
</feature>
<evidence type="ECO:0000256" key="3">
    <source>
        <dbReference type="ARBA" id="ARBA00022989"/>
    </source>
</evidence>
<evidence type="ECO:0000313" key="7">
    <source>
        <dbReference type="EMBL" id="PVU89890.1"/>
    </source>
</evidence>